<dbReference type="Gene3D" id="3.30.950.10">
    <property type="entry name" value="Methyltransferase, Cobalt-precorrin-4 Transmethylase, Domain 2"/>
    <property type="match status" value="1"/>
</dbReference>
<dbReference type="InterPro" id="IPR014777">
    <property type="entry name" value="4pyrrole_Mease_sub1"/>
</dbReference>
<evidence type="ECO:0000313" key="9">
    <source>
        <dbReference type="Proteomes" id="UP000429958"/>
    </source>
</evidence>
<dbReference type="Proteomes" id="UP000429958">
    <property type="component" value="Unassembled WGS sequence"/>
</dbReference>
<dbReference type="SUPFAM" id="SSF53790">
    <property type="entry name" value="Tetrapyrrole methylase"/>
    <property type="match status" value="1"/>
</dbReference>
<dbReference type="RefSeq" id="WP_154472302.1">
    <property type="nucleotide sequence ID" value="NZ_VUMD01000007.1"/>
</dbReference>
<organism evidence="8 9">
    <name type="scientific">Clostridium porci</name>
    <dbReference type="NCBI Taxonomy" id="2605778"/>
    <lineage>
        <taxon>Bacteria</taxon>
        <taxon>Bacillati</taxon>
        <taxon>Bacillota</taxon>
        <taxon>Clostridia</taxon>
        <taxon>Eubacteriales</taxon>
        <taxon>Clostridiaceae</taxon>
        <taxon>Clostridium</taxon>
    </lineage>
</organism>
<dbReference type="InterPro" id="IPR014776">
    <property type="entry name" value="4pyrrole_Mease_sub2"/>
</dbReference>
<dbReference type="Gene3D" id="3.40.1010.10">
    <property type="entry name" value="Cobalt-precorrin-4 Transmethylase, Domain 1"/>
    <property type="match status" value="1"/>
</dbReference>
<gene>
    <name evidence="8" type="ORF">FYJ39_09835</name>
</gene>
<evidence type="ECO:0000256" key="6">
    <source>
        <dbReference type="PIRNR" id="PIRNR036427"/>
    </source>
</evidence>
<dbReference type="InterPro" id="IPR012382">
    <property type="entry name" value="CobI/CbiL"/>
</dbReference>
<dbReference type="GO" id="GO:0009236">
    <property type="term" value="P:cobalamin biosynthetic process"/>
    <property type="evidence" value="ECO:0007669"/>
    <property type="project" value="UniProtKB-UniRule"/>
</dbReference>
<dbReference type="InterPro" id="IPR000878">
    <property type="entry name" value="4pyrrol_Mease"/>
</dbReference>
<comment type="pathway">
    <text evidence="1">Cofactor biosynthesis; adenosylcobalamin biosynthesis.</text>
</comment>
<comment type="subunit">
    <text evidence="6">Homodimer.</text>
</comment>
<dbReference type="EC" id="2.1.1.151" evidence="6"/>
<evidence type="ECO:0000259" key="7">
    <source>
        <dbReference type="Pfam" id="PF00590"/>
    </source>
</evidence>
<evidence type="ECO:0000256" key="4">
    <source>
        <dbReference type="ARBA" id="ARBA00022679"/>
    </source>
</evidence>
<dbReference type="PANTHER" id="PTHR43467:SF2">
    <property type="entry name" value="COBALT-PRECORRIN-2 C(20)-METHYLTRANSFERASE"/>
    <property type="match status" value="1"/>
</dbReference>
<dbReference type="InterPro" id="IPR003043">
    <property type="entry name" value="Uropor_MeTrfase_CS"/>
</dbReference>
<feature type="domain" description="Tetrapyrrole methylase" evidence="7">
    <location>
        <begin position="6"/>
        <end position="224"/>
    </location>
</feature>
<comment type="function">
    <text evidence="6">Methylates cobalt-precorrin-2 at the C-20 position to produce cobalt-precorrin-3A in the anaerobic cobalamin biosynthesis pathway.</text>
</comment>
<dbReference type="GO" id="GO:0030788">
    <property type="term" value="F:precorrin-2 C20-methyltransferase activity"/>
    <property type="evidence" value="ECO:0007669"/>
    <property type="project" value="InterPro"/>
</dbReference>
<keyword evidence="5" id="KW-0949">S-adenosyl-L-methionine</keyword>
<evidence type="ECO:0000313" key="8">
    <source>
        <dbReference type="EMBL" id="MSS36867.1"/>
    </source>
</evidence>
<dbReference type="GO" id="GO:0043781">
    <property type="term" value="F:cobalt-factor II C20-methyltransferase activity"/>
    <property type="evidence" value="ECO:0007669"/>
    <property type="project" value="UniProtKB-EC"/>
</dbReference>
<evidence type="ECO:0000256" key="1">
    <source>
        <dbReference type="ARBA" id="ARBA00004953"/>
    </source>
</evidence>
<protein>
    <recommendedName>
        <fullName evidence="6">Cobalt-precorrin-2 C(20)-methyltransferase</fullName>
        <ecNumber evidence="6">2.1.1.151</ecNumber>
    </recommendedName>
</protein>
<name>A0A7X2NL66_9CLOT</name>
<keyword evidence="4 8" id="KW-0808">Transferase</keyword>
<dbReference type="InterPro" id="IPR035996">
    <property type="entry name" value="4pyrrol_Methylase_sf"/>
</dbReference>
<dbReference type="PIRSF" id="PIRSF036427">
    <property type="entry name" value="Precrrn-2_mtase"/>
    <property type="match status" value="1"/>
</dbReference>
<evidence type="ECO:0000256" key="3">
    <source>
        <dbReference type="ARBA" id="ARBA00022603"/>
    </source>
</evidence>
<comment type="caution">
    <text evidence="8">The sequence shown here is derived from an EMBL/GenBank/DDBJ whole genome shotgun (WGS) entry which is preliminary data.</text>
</comment>
<evidence type="ECO:0000256" key="2">
    <source>
        <dbReference type="ARBA" id="ARBA00022573"/>
    </source>
</evidence>
<accession>A0A7X2NL66</accession>
<dbReference type="AlphaFoldDB" id="A0A7X2NL66"/>
<proteinExistence type="inferred from homology"/>
<evidence type="ECO:0000256" key="5">
    <source>
        <dbReference type="ARBA" id="ARBA00022691"/>
    </source>
</evidence>
<keyword evidence="2" id="KW-0169">Cobalamin biosynthesis</keyword>
<comment type="catalytic activity">
    <reaction evidence="6">
        <text>Co-precorrin-2 + S-adenosyl-L-methionine = Co-precorrin-3 + S-adenosyl-L-homocysteine + H(+)</text>
        <dbReference type="Rhea" id="RHEA:17997"/>
        <dbReference type="ChEBI" id="CHEBI:15378"/>
        <dbReference type="ChEBI" id="CHEBI:57856"/>
        <dbReference type="ChEBI" id="CHEBI:59789"/>
        <dbReference type="ChEBI" id="CHEBI:60053"/>
        <dbReference type="ChEBI" id="CHEBI:60060"/>
        <dbReference type="EC" id="2.1.1.151"/>
    </reaction>
</comment>
<keyword evidence="9" id="KW-1185">Reference proteome</keyword>
<dbReference type="GO" id="GO:0032259">
    <property type="term" value="P:methylation"/>
    <property type="evidence" value="ECO:0007669"/>
    <property type="project" value="UniProtKB-KW"/>
</dbReference>
<dbReference type="CDD" id="cd11645">
    <property type="entry name" value="Precorrin_2_C20_MT"/>
    <property type="match status" value="1"/>
</dbReference>
<dbReference type="Pfam" id="PF00590">
    <property type="entry name" value="TP_methylase"/>
    <property type="match status" value="1"/>
</dbReference>
<keyword evidence="3 8" id="KW-0489">Methyltransferase</keyword>
<sequence length="244" mass="26488">MERGSLYCVSTGPGDPMLMTLKAVQVTEQCPVVALSVDFTRRDKSCGKKDTKSLRENCAAYQIAAPVVKGIEGKEHLFLSMPMTKDKEVLSASHRQAADRIIEYLSQGISVAWLTLGDTTIYASSLYAARLVKEGGYQVELISGVPSFCAAAARLGEPLVSGSQQLHILPSSYRIEEALACPGTKVLMKAGSRLSQVKKLLTEQGFEAKGVQRCGMKGEKVYPSAAELDEEAGYYTLLIVKERD</sequence>
<dbReference type="PANTHER" id="PTHR43467">
    <property type="entry name" value="COBALT-PRECORRIN-2 C(20)-METHYLTRANSFERASE"/>
    <property type="match status" value="1"/>
</dbReference>
<dbReference type="EMBL" id="VUMD01000007">
    <property type="protein sequence ID" value="MSS36867.1"/>
    <property type="molecule type" value="Genomic_DNA"/>
</dbReference>
<reference evidence="8 9" key="1">
    <citation type="submission" date="2019-08" db="EMBL/GenBank/DDBJ databases">
        <title>In-depth cultivation of the pig gut microbiome towards novel bacterial diversity and tailored functional studies.</title>
        <authorList>
            <person name="Wylensek D."/>
            <person name="Hitch T.C.A."/>
            <person name="Clavel T."/>
        </authorList>
    </citation>
    <scope>NUCLEOTIDE SEQUENCE [LARGE SCALE GENOMIC DNA]</scope>
    <source>
        <strain evidence="8 9">WCA-389-WT-23D1</strain>
    </source>
</reference>
<dbReference type="PROSITE" id="PS00839">
    <property type="entry name" value="SUMT_1"/>
    <property type="match status" value="1"/>
</dbReference>
<comment type="similarity">
    <text evidence="6">Belongs to the precorrin methyltransferase family.</text>
</comment>